<dbReference type="AlphaFoldDB" id="A0A0N7Z959"/>
<accession>A0A0N7Z959</accession>
<proteinExistence type="evidence at transcript level"/>
<comment type="similarity">
    <text evidence="2">Belongs to the eukaryotic/archaeal RNase P protein component 3 family.</text>
</comment>
<dbReference type="SUPFAM" id="SSF89550">
    <property type="entry name" value="PHP domain-like"/>
    <property type="match status" value="1"/>
</dbReference>
<dbReference type="InterPro" id="IPR002738">
    <property type="entry name" value="RNase_P_p30"/>
</dbReference>
<dbReference type="PANTHER" id="PTHR13031">
    <property type="entry name" value="RIBONUCLEASE P SUBUNIT P30"/>
    <property type="match status" value="1"/>
</dbReference>
<dbReference type="InterPro" id="IPR016195">
    <property type="entry name" value="Pol/histidinol_Pase-like"/>
</dbReference>
<evidence type="ECO:0000256" key="3">
    <source>
        <dbReference type="ARBA" id="ARBA00022694"/>
    </source>
</evidence>
<protein>
    <submittedName>
        <fullName evidence="4">Putative ribonuclease p</fullName>
    </submittedName>
</protein>
<comment type="subcellular location">
    <subcellularLocation>
        <location evidence="1">Nucleus</location>
    </subcellularLocation>
</comment>
<keyword evidence="3" id="KW-0819">tRNA processing</keyword>
<evidence type="ECO:0000313" key="4">
    <source>
        <dbReference type="EMBL" id="JAI55136.1"/>
    </source>
</evidence>
<reference evidence="4" key="1">
    <citation type="journal article" date="2016" name="PLoS Negl. Trop. Dis.">
        <title>A Deep Insight into the Sialome of Rhodnius neglectus, a Vector of Chagas Disease.</title>
        <authorList>
            <person name="Santiago P.B."/>
            <person name="Assumpcao T.C."/>
            <person name="Araujo C.N."/>
            <person name="Bastos I.M."/>
            <person name="Neves D."/>
            <person name="Silva I.G."/>
            <person name="Charneau S."/>
            <person name="Queiroz R.M."/>
            <person name="Raiol T."/>
            <person name="Oliveira J.V."/>
            <person name="Sousa M.V."/>
            <person name="Calvo E."/>
            <person name="Ribeiro J.M."/>
            <person name="Santana J.M."/>
        </authorList>
    </citation>
    <scope>NUCLEOTIDE SEQUENCE</scope>
    <source>
        <tissue evidence="4">Salivary glands</tissue>
    </source>
</reference>
<name>A0A0N7Z959_9HEMI</name>
<dbReference type="Pfam" id="PF01876">
    <property type="entry name" value="RNase_P_p30"/>
    <property type="match status" value="1"/>
</dbReference>
<dbReference type="Gene3D" id="3.20.20.140">
    <property type="entry name" value="Metal-dependent hydrolases"/>
    <property type="match status" value="1"/>
</dbReference>
<dbReference type="EMBL" id="GDKW01001459">
    <property type="protein sequence ID" value="JAI55136.1"/>
    <property type="molecule type" value="mRNA"/>
</dbReference>
<sequence length="266" mass="30447">MDYKAFFDLNIELSNEDDVWKSLCDYNIRTVAVNQVIDATCIDDVKKKKSEKKEDIVPSPVNILIPEEYKDKIVALNRFTVSISDGNILHKIIQSPNFKKYDIIAVSPTNQGSLQACCLSNDIDMISFETQCKPQWTISRKLYKAAIQKNIFFELQYGPIISDSSSRKYIIQTAHMFHTMGKSKNIVITSGTGKAKLLRSPYDVINFCFLLGFDENKAKQALISNSQQLLFHAKYRRHNKSILKITLLNENKTSDLEKSEVMETEE</sequence>
<dbReference type="GO" id="GO:0003723">
    <property type="term" value="F:RNA binding"/>
    <property type="evidence" value="ECO:0007669"/>
    <property type="project" value="TreeGrafter"/>
</dbReference>
<dbReference type="PANTHER" id="PTHR13031:SF0">
    <property type="entry name" value="RIBONUCLEASE P PROTEIN SUBUNIT P30"/>
    <property type="match status" value="1"/>
</dbReference>
<organism evidence="4">
    <name type="scientific">Rhodnius neglectus</name>
    <dbReference type="NCBI Taxonomy" id="72488"/>
    <lineage>
        <taxon>Eukaryota</taxon>
        <taxon>Metazoa</taxon>
        <taxon>Ecdysozoa</taxon>
        <taxon>Arthropoda</taxon>
        <taxon>Hexapoda</taxon>
        <taxon>Insecta</taxon>
        <taxon>Pterygota</taxon>
        <taxon>Neoptera</taxon>
        <taxon>Paraneoptera</taxon>
        <taxon>Hemiptera</taxon>
        <taxon>Heteroptera</taxon>
        <taxon>Panheteroptera</taxon>
        <taxon>Cimicomorpha</taxon>
        <taxon>Reduviidae</taxon>
        <taxon>Triatominae</taxon>
        <taxon>Rhodnius</taxon>
    </lineage>
</organism>
<evidence type="ECO:0000256" key="2">
    <source>
        <dbReference type="ARBA" id="ARBA00007331"/>
    </source>
</evidence>
<evidence type="ECO:0000256" key="1">
    <source>
        <dbReference type="ARBA" id="ARBA00004123"/>
    </source>
</evidence>
<dbReference type="GO" id="GO:0008033">
    <property type="term" value="P:tRNA processing"/>
    <property type="evidence" value="ECO:0007669"/>
    <property type="project" value="UniProtKB-KW"/>
</dbReference>
<dbReference type="GO" id="GO:0005655">
    <property type="term" value="C:nucleolar ribonuclease P complex"/>
    <property type="evidence" value="ECO:0007669"/>
    <property type="project" value="TreeGrafter"/>
</dbReference>